<dbReference type="Pfam" id="PF13884">
    <property type="entry name" value="Peptidase_S74"/>
    <property type="match status" value="1"/>
</dbReference>
<sequence length="844" mass="89833">MAYLTETSTWAAGVFQLETNTEALAGPGGVMNSQAQTLANRTAWLKAQVELRAAIASPQFTGIPIAPTPAQDTNTSQLATTAFVLGQASAVTPAAPGTAAAGTSLRYARADHVHPRDANKLDLAGGTMTGPITFDLAGNAQALALRNPDNLPWDNIAIGFYTGDGSGQVMRGLIRGQRIGSGTGGRLLLSTFSDGTQYDTVEITPESVNVRVANFSVLAPTGAAAQLFLDKGGSGSGRASRITARNGTSPRWLWDLGDEDPESGYAGGSNARLGGFSNAGDWIGEALFVRRSDFLTVHGGNVAVEPLSGDAYLSIDPRTANSNGTIYINSRGSSTRAGLIGRRDGTDSWALRMPNTDGWFQIERYTAGVYQDAPFRIDPTNGKVFFTSTLDMPTAPTNAVHGTNKGYVDTADALRALKGGDSYTGGHQFASGARLRFGHANQLDADDGTIAAGLFDSGLNIVGTQTVSGQGREIHSWGRFFFSDDLIAQGNLVLRGNGSEGGQLVLGYAGNTAVLGQSASTWNIDVDDANALRIFRQNASNVVLTAISIAESTGTVTLANWLRMNGRIQSQHTDWGIYHSSAREAGGNYFHDFHSGQAATGNDIGAQAVHVPGNWFGYRVFAGSNNWDFKNDGSFIVPGDVISAGNVRASLLKGGAGANDAGVLKAWGSNDTICWRYDAGHWKLRLNEASETWMIHSPNLNYIDGRDWGGTYSMLVHQQDDTNMIFYPSAYSDEELKDNIRPAEVDALAVLRGIEISTFSFNERGIAMQRLSGDRIHKRAGFIAQNLRRSVPEAVIEALGADGKPLPLMLKPDELAPYTVLGIQQLEQQIATLTARLAALEAAR</sequence>
<dbReference type="AlphaFoldDB" id="A0A437M1I6"/>
<keyword evidence="3" id="KW-1185">Reference proteome</keyword>
<proteinExistence type="predicted"/>
<name>A0A437M1I6_9PROT</name>
<organism evidence="2 3">
    <name type="scientific">Rhodovarius crocodyli</name>
    <dbReference type="NCBI Taxonomy" id="1979269"/>
    <lineage>
        <taxon>Bacteria</taxon>
        <taxon>Pseudomonadati</taxon>
        <taxon>Pseudomonadota</taxon>
        <taxon>Alphaproteobacteria</taxon>
        <taxon>Acetobacterales</taxon>
        <taxon>Roseomonadaceae</taxon>
        <taxon>Rhodovarius</taxon>
    </lineage>
</organism>
<dbReference type="InterPro" id="IPR030392">
    <property type="entry name" value="S74_ICA"/>
</dbReference>
<evidence type="ECO:0000313" key="3">
    <source>
        <dbReference type="Proteomes" id="UP000282957"/>
    </source>
</evidence>
<evidence type="ECO:0000313" key="2">
    <source>
        <dbReference type="EMBL" id="RVT91403.1"/>
    </source>
</evidence>
<protein>
    <submittedName>
        <fullName evidence="2">Tail fiber domain-containing protein</fullName>
    </submittedName>
</protein>
<dbReference type="EMBL" id="SACL01000011">
    <property type="protein sequence ID" value="RVT91403.1"/>
    <property type="molecule type" value="Genomic_DNA"/>
</dbReference>
<dbReference type="PROSITE" id="PS51688">
    <property type="entry name" value="ICA"/>
    <property type="match status" value="1"/>
</dbReference>
<gene>
    <name evidence="2" type="ORF">EOD42_22370</name>
</gene>
<dbReference type="RefSeq" id="WP_127789821.1">
    <property type="nucleotide sequence ID" value="NZ_SACL01000011.1"/>
</dbReference>
<dbReference type="Proteomes" id="UP000282957">
    <property type="component" value="Unassembled WGS sequence"/>
</dbReference>
<comment type="caution">
    <text evidence="2">The sequence shown here is derived from an EMBL/GenBank/DDBJ whole genome shotgun (WGS) entry which is preliminary data.</text>
</comment>
<accession>A0A437M1I6</accession>
<evidence type="ECO:0000259" key="1">
    <source>
        <dbReference type="PROSITE" id="PS51688"/>
    </source>
</evidence>
<feature type="domain" description="Peptidase S74" evidence="1">
    <location>
        <begin position="732"/>
        <end position="837"/>
    </location>
</feature>
<dbReference type="OrthoDB" id="7597272at2"/>
<reference evidence="2 3" key="1">
    <citation type="submission" date="2019-01" db="EMBL/GenBank/DDBJ databases">
        <authorList>
            <person name="Chen W.-M."/>
        </authorList>
    </citation>
    <scope>NUCLEOTIDE SEQUENCE [LARGE SCALE GENOMIC DNA]</scope>
    <source>
        <strain evidence="2 3">CCP-6</strain>
    </source>
</reference>